<dbReference type="AlphaFoldDB" id="A0A1I7YEW2"/>
<evidence type="ECO:0000313" key="2">
    <source>
        <dbReference type="Proteomes" id="UP000095287"/>
    </source>
</evidence>
<accession>A0A1I7YEW2</accession>
<sequence>MLERSQAILERSLAMESTLLRLVEGQEELRRMMAMANGSDVPEMMPAAFVKREEGDEVDNIELSSTTPASPLRVTEAVENAEEEDDISSVSSVSTDEDVDYMDLSSAHVLEGEEKNPPGRPTRSVPVPHSVTGSLSPEQEGTEKSEEEDDGASSMSSEHEASTSGEETELDDEDTARKGSPNTSAPNRYNSEALAVWKCAVCGKLIKGDWPKRQHHIESHEELKLRCPLTGCSARKSNHHFVSHLRVAHKTAKSSLPVEQRAELQRQLDEINQKAMECEMTYFPPSSLVSFAKTSGSISVNPACKKCDKL</sequence>
<feature type="region of interest" description="Disordered" evidence="1">
    <location>
        <begin position="61"/>
        <end position="188"/>
    </location>
</feature>
<evidence type="ECO:0000313" key="3">
    <source>
        <dbReference type="WBParaSite" id="L893_g15427.t1"/>
    </source>
</evidence>
<dbReference type="Proteomes" id="UP000095287">
    <property type="component" value="Unplaced"/>
</dbReference>
<name>A0A1I7YEW2_9BILA</name>
<dbReference type="WBParaSite" id="L893_g15427.t1">
    <property type="protein sequence ID" value="L893_g15427.t1"/>
    <property type="gene ID" value="L893_g15427"/>
</dbReference>
<protein>
    <submittedName>
        <fullName evidence="3">C2H2-type domain-containing protein</fullName>
    </submittedName>
</protein>
<evidence type="ECO:0000256" key="1">
    <source>
        <dbReference type="SAM" id="MobiDB-lite"/>
    </source>
</evidence>
<reference evidence="3" key="1">
    <citation type="submission" date="2016-11" db="UniProtKB">
        <authorList>
            <consortium name="WormBaseParasite"/>
        </authorList>
    </citation>
    <scope>IDENTIFICATION</scope>
</reference>
<keyword evidence="2" id="KW-1185">Reference proteome</keyword>
<proteinExistence type="predicted"/>
<organism evidence="2 3">
    <name type="scientific">Steinernema glaseri</name>
    <dbReference type="NCBI Taxonomy" id="37863"/>
    <lineage>
        <taxon>Eukaryota</taxon>
        <taxon>Metazoa</taxon>
        <taxon>Ecdysozoa</taxon>
        <taxon>Nematoda</taxon>
        <taxon>Chromadorea</taxon>
        <taxon>Rhabditida</taxon>
        <taxon>Tylenchina</taxon>
        <taxon>Panagrolaimomorpha</taxon>
        <taxon>Strongyloidoidea</taxon>
        <taxon>Steinernematidae</taxon>
        <taxon>Steinernema</taxon>
    </lineage>
</organism>